<protein>
    <submittedName>
        <fullName evidence="4">SAM-dependent methyltransferase</fullName>
    </submittedName>
</protein>
<dbReference type="EMBL" id="CP109106">
    <property type="protein sequence ID" value="WSB73313.1"/>
    <property type="molecule type" value="Genomic_DNA"/>
</dbReference>
<sequence length="162" mass="18191">MDPTSQRQPGAVTVRPIGQVVSPRGELTDDHWGEVPAVIRLDAAVHGEEALLGLADFSHLEVVFHFHRVPEEEIETGARHPRGNTDWPLVGIFAQRGKDRPNRLGVSRCTLVKVDGMDLHVRDLDAVDGTPVLDIKPYLREFGPRGELRQPQWSTELVRSYY</sequence>
<evidence type="ECO:0000256" key="2">
    <source>
        <dbReference type="ARBA" id="ARBA00033753"/>
    </source>
</evidence>
<dbReference type="Pfam" id="PF01980">
    <property type="entry name" value="TrmO_N"/>
    <property type="match status" value="1"/>
</dbReference>
<dbReference type="GO" id="GO:0032259">
    <property type="term" value="P:methylation"/>
    <property type="evidence" value="ECO:0007669"/>
    <property type="project" value="UniProtKB-KW"/>
</dbReference>
<proteinExistence type="inferred from homology"/>
<reference evidence="4 5" key="1">
    <citation type="submission" date="2022-10" db="EMBL/GenBank/DDBJ databases">
        <title>The complete genomes of actinobacterial strains from the NBC collection.</title>
        <authorList>
            <person name="Joergensen T.S."/>
            <person name="Alvarez Arevalo M."/>
            <person name="Sterndorff E.B."/>
            <person name="Faurdal D."/>
            <person name="Vuksanovic O."/>
            <person name="Mourched A.-S."/>
            <person name="Charusanti P."/>
            <person name="Shaw S."/>
            <person name="Blin K."/>
            <person name="Weber T."/>
        </authorList>
    </citation>
    <scope>NUCLEOTIDE SEQUENCE [LARGE SCALE GENOMIC DNA]</scope>
    <source>
        <strain evidence="4 5">NBC 01774</strain>
    </source>
</reference>
<evidence type="ECO:0000256" key="1">
    <source>
        <dbReference type="ARBA" id="ARBA00022691"/>
    </source>
</evidence>
<dbReference type="InterPro" id="IPR036414">
    <property type="entry name" value="YaeB_N_sf"/>
</dbReference>
<accession>A0ABZ1FV46</accession>
<dbReference type="PROSITE" id="PS51668">
    <property type="entry name" value="TSAA_2"/>
    <property type="match status" value="1"/>
</dbReference>
<dbReference type="InterPro" id="IPR036413">
    <property type="entry name" value="YaeB-like_sf"/>
</dbReference>
<evidence type="ECO:0000259" key="3">
    <source>
        <dbReference type="PROSITE" id="PS51668"/>
    </source>
</evidence>
<keyword evidence="1" id="KW-0949">S-adenosyl-L-methionine</keyword>
<dbReference type="PANTHER" id="PTHR12818">
    <property type="entry name" value="TRNA (ADENINE(37)-N6)-METHYLTRANSFERASE"/>
    <property type="match status" value="1"/>
</dbReference>
<comment type="similarity">
    <text evidence="2">Belongs to the tRNA methyltransferase O family.</text>
</comment>
<dbReference type="Gene3D" id="2.40.30.70">
    <property type="entry name" value="YaeB-like"/>
    <property type="match status" value="1"/>
</dbReference>
<dbReference type="PANTHER" id="PTHR12818:SF0">
    <property type="entry name" value="TRNA (ADENINE(37)-N6)-METHYLTRANSFERASE"/>
    <property type="match status" value="1"/>
</dbReference>
<dbReference type="Proteomes" id="UP001344251">
    <property type="component" value="Chromosome"/>
</dbReference>
<evidence type="ECO:0000313" key="4">
    <source>
        <dbReference type="EMBL" id="WSB73313.1"/>
    </source>
</evidence>
<dbReference type="SUPFAM" id="SSF118196">
    <property type="entry name" value="YaeB-like"/>
    <property type="match status" value="1"/>
</dbReference>
<dbReference type="InterPro" id="IPR023370">
    <property type="entry name" value="TrmO-like_N"/>
</dbReference>
<gene>
    <name evidence="4" type="ORF">OG863_38210</name>
</gene>
<feature type="domain" description="TsaA-like" evidence="3">
    <location>
        <begin position="14"/>
        <end position="147"/>
    </location>
</feature>
<evidence type="ECO:0000313" key="5">
    <source>
        <dbReference type="Proteomes" id="UP001344251"/>
    </source>
</evidence>
<keyword evidence="5" id="KW-1185">Reference proteome</keyword>
<dbReference type="GO" id="GO:0008168">
    <property type="term" value="F:methyltransferase activity"/>
    <property type="evidence" value="ECO:0007669"/>
    <property type="project" value="UniProtKB-KW"/>
</dbReference>
<organism evidence="4 5">
    <name type="scientific">Streptomyces decoyicus</name>
    <dbReference type="NCBI Taxonomy" id="249567"/>
    <lineage>
        <taxon>Bacteria</taxon>
        <taxon>Bacillati</taxon>
        <taxon>Actinomycetota</taxon>
        <taxon>Actinomycetes</taxon>
        <taxon>Kitasatosporales</taxon>
        <taxon>Streptomycetaceae</taxon>
        <taxon>Streptomyces</taxon>
    </lineage>
</organism>
<keyword evidence="4" id="KW-0808">Transferase</keyword>
<dbReference type="RefSeq" id="WP_326622909.1">
    <property type="nucleotide sequence ID" value="NZ_CP109106.1"/>
</dbReference>
<dbReference type="InterPro" id="IPR040372">
    <property type="entry name" value="YaeB-like"/>
</dbReference>
<name>A0ABZ1FV46_9ACTN</name>
<keyword evidence="4" id="KW-0489">Methyltransferase</keyword>
<dbReference type="CDD" id="cd09281">
    <property type="entry name" value="UPF0066"/>
    <property type="match status" value="1"/>
</dbReference>